<evidence type="ECO:0000259" key="4">
    <source>
        <dbReference type="PROSITE" id="PS51272"/>
    </source>
</evidence>
<dbReference type="OrthoDB" id="2077894at2"/>
<evidence type="ECO:0000256" key="2">
    <source>
        <dbReference type="SAM" id="MobiDB-lite"/>
    </source>
</evidence>
<dbReference type="Pfam" id="PF13205">
    <property type="entry name" value="Big_5"/>
    <property type="match status" value="1"/>
</dbReference>
<dbReference type="InterPro" id="IPR014755">
    <property type="entry name" value="Cu-Rt/internalin_Ig-like"/>
</dbReference>
<evidence type="ECO:0000313" key="6">
    <source>
        <dbReference type="Proteomes" id="UP000315343"/>
    </source>
</evidence>
<protein>
    <recommendedName>
        <fullName evidence="4">SLH domain-containing protein</fullName>
    </recommendedName>
</protein>
<dbReference type="Gene3D" id="2.60.40.1220">
    <property type="match status" value="3"/>
</dbReference>
<feature type="chain" id="PRO_5022054983" description="SLH domain-containing protein" evidence="3">
    <location>
        <begin position="27"/>
        <end position="922"/>
    </location>
</feature>
<dbReference type="AlphaFoldDB" id="A0A562JB23"/>
<dbReference type="InterPro" id="IPR001119">
    <property type="entry name" value="SLH_dom"/>
</dbReference>
<dbReference type="RefSeq" id="WP_145082197.1">
    <property type="nucleotide sequence ID" value="NZ_VLKH01000004.1"/>
</dbReference>
<evidence type="ECO:0000256" key="1">
    <source>
        <dbReference type="ARBA" id="ARBA00022729"/>
    </source>
</evidence>
<accession>A0A562JB23</accession>
<dbReference type="InterPro" id="IPR032812">
    <property type="entry name" value="SbsA_Ig"/>
</dbReference>
<feature type="region of interest" description="Disordered" evidence="2">
    <location>
        <begin position="855"/>
        <end position="879"/>
    </location>
</feature>
<name>A0A562JB23_9FIRM</name>
<feature type="domain" description="SLH" evidence="4">
    <location>
        <begin position="94"/>
        <end position="160"/>
    </location>
</feature>
<keyword evidence="1 3" id="KW-0732">Signal</keyword>
<reference evidence="5 6" key="1">
    <citation type="submission" date="2019-07" db="EMBL/GenBank/DDBJ databases">
        <title>Genomic Encyclopedia of Type Strains, Phase I: the one thousand microbial genomes (KMG-I) project.</title>
        <authorList>
            <person name="Kyrpides N."/>
        </authorList>
    </citation>
    <scope>NUCLEOTIDE SEQUENCE [LARGE SCALE GENOMIC DNA]</scope>
    <source>
        <strain evidence="5 6">DSM 13558</strain>
    </source>
</reference>
<evidence type="ECO:0000313" key="5">
    <source>
        <dbReference type="EMBL" id="TWH80372.1"/>
    </source>
</evidence>
<comment type="caution">
    <text evidence="5">The sequence shown here is derived from an EMBL/GenBank/DDBJ whole genome shotgun (WGS) entry which is preliminary data.</text>
</comment>
<keyword evidence="6" id="KW-1185">Reference proteome</keyword>
<dbReference type="PROSITE" id="PS51272">
    <property type="entry name" value="SLH"/>
    <property type="match status" value="1"/>
</dbReference>
<feature type="signal peptide" evidence="3">
    <location>
        <begin position="1"/>
        <end position="26"/>
    </location>
</feature>
<gene>
    <name evidence="5" type="ORF">LY60_01633</name>
</gene>
<organism evidence="5 6">
    <name type="scientific">Sedimentibacter saalensis</name>
    <dbReference type="NCBI Taxonomy" id="130788"/>
    <lineage>
        <taxon>Bacteria</taxon>
        <taxon>Bacillati</taxon>
        <taxon>Bacillota</taxon>
        <taxon>Tissierellia</taxon>
        <taxon>Sedimentibacter</taxon>
    </lineage>
</organism>
<evidence type="ECO:0000256" key="3">
    <source>
        <dbReference type="SAM" id="SignalP"/>
    </source>
</evidence>
<dbReference type="EMBL" id="VLKH01000004">
    <property type="protein sequence ID" value="TWH80372.1"/>
    <property type="molecule type" value="Genomic_DNA"/>
</dbReference>
<sequence length="922" mass="100623">MRNLRKLTAAVLVVVLVLTSMTTVFAADSANVANADKAATLKDLGLYSGQDANDPKVGLENALTTQDSLIFLAKLFGYNEAANKLSADQVAEALAKFDDAASISDYAKNVVAYSTANGILSGSANKDELFVGAKDTVTAARFATFMLRQMGYTVPDFRESVAKLAETKGSKIDATITGDLTRDAAVGIMYGALTAEKASGKTVIADIVGDNNNLKAKAEKLGLIAHSGTSGGGSEELRVVSVNTLNNKQLEIKFNLPLDKSSAQEEAYYTVKDKGIDEKILTDYSCKLSDDMKTVVVTLDSTVDDCLTNSSTAKVMISKDIMAANGKKLNADKEFEIQVQDGILPTVKEITATGEKNIKITFSEPVYEGNNTTTLSNNLFAVKSGTYSYYVQKAELNLDEINLELGTKLIEGPVTVTVNDAGLQGNAIQDYAGYKVFKGEHTFNYVKDNSVSVVSVKTAIGNKVVLSFSKPVKGSNIKLYHSVKNNEDYKSEATSADYANEITFPFNNLLQNGSLYLYLVNSGIEGEKIVDAYGIKVPDQVLTCTVEDDTAAPVVRHYIMNNNESIKIEFDEELDREVAQNPDSYSVKRLSDNEEVPFSVVMDDSMKSVELKYNYKLDDNTEYQLLIKNYMDIFGNANVSDYEHAFTTGDNTYPIVLDSQQSDESCYAVAEKGRIFIIYSEPMNESQMLDKSNYQVSIDGGDTYNDLGNYDTIIKVSESKVQIYVKNFECNNDSIAPFVKIAPIMDLAGKRLYGSVDSHIVEGIGPENVYIEEAQLVVKNKIKFVFNKKMGSTSENDIEFSTYANATTSSSIRVLSCESTAVNSDGKTEMVLILNQDLSPDGRDEAGNEIFISTINDPSSESESGTRLEPNRPIPLNVMTPPETAKRYYDIDESTGAVPKVVAGGNIKFKCEVAFLRTKKAS</sequence>
<dbReference type="Proteomes" id="UP000315343">
    <property type="component" value="Unassembled WGS sequence"/>
</dbReference>
<proteinExistence type="predicted"/>